<feature type="domain" description="Amino acid transporter transmembrane" evidence="7">
    <location>
        <begin position="98"/>
        <end position="484"/>
    </location>
</feature>
<proteinExistence type="predicted"/>
<dbReference type="PANTHER" id="PTHR22950">
    <property type="entry name" value="AMINO ACID TRANSPORTER"/>
    <property type="match status" value="1"/>
</dbReference>
<dbReference type="OrthoDB" id="40134at2759"/>
<dbReference type="GO" id="GO:0016020">
    <property type="term" value="C:membrane"/>
    <property type="evidence" value="ECO:0007669"/>
    <property type="project" value="UniProtKB-SubCell"/>
</dbReference>
<sequence>MSKGLGSPPLSIGSAGGTLETSMGVMNTEVTQGGELESIKRSGMFGKLLLVSRESSNSVRESIRAGNNTLSYRSTTASIQAASFTSRTSKQEGAPPQQASWVAIAFVMVAEVVGAGVLTLSQKYAELGYVIASLLIVLLFFLLVGTSHLMVEVRKVFPGIVAISDAADYTFGRTCSWIAHVLLIINLTFVLGDYLLLIGKSLGSTLYNFHLCSPAWTAISAAVVAPILGTLRTLHSTTLLCVFSVLTIAVSVVIVLIALIVQGRPKGIQSPVIAEDLTFLQFFQSFSAIYFTFSGQFMFYELMSEMKDFTEFTKTFIIAGPFQVTVYLIVGCVGYYYRGVEASGYFLDNLGFGWEYRLASALLCFHMVVGFVILGNVLSRILHVSMSSYVNDLGWRGRLEWLGCTCSVVVLSYVISNLIPFFDLLTSLIGGLFLPILCLCFPVLIYMKMRFMVEKPLKAWEWLLYVSLLALGVVIIVVSTMGTVKALISNWSTFGAPFSCHCQEVWNTCECSPQRMILSGFNCTKT</sequence>
<evidence type="ECO:0000259" key="7">
    <source>
        <dbReference type="Pfam" id="PF01490"/>
    </source>
</evidence>
<feature type="transmembrane region" description="Helical" evidence="6">
    <location>
        <begin position="315"/>
        <end position="337"/>
    </location>
</feature>
<dbReference type="EMBL" id="CP031037">
    <property type="protein sequence ID" value="QDZ20970.1"/>
    <property type="molecule type" value="Genomic_DNA"/>
</dbReference>
<keyword evidence="3" id="KW-0029">Amino-acid transport</keyword>
<feature type="transmembrane region" description="Helical" evidence="6">
    <location>
        <begin position="127"/>
        <end position="145"/>
    </location>
</feature>
<keyword evidence="9" id="KW-1185">Reference proteome</keyword>
<dbReference type="AlphaFoldDB" id="A0A5B8MNQ0"/>
<organism evidence="8 9">
    <name type="scientific">Chloropicon primus</name>
    <dbReference type="NCBI Taxonomy" id="1764295"/>
    <lineage>
        <taxon>Eukaryota</taxon>
        <taxon>Viridiplantae</taxon>
        <taxon>Chlorophyta</taxon>
        <taxon>Chloropicophyceae</taxon>
        <taxon>Chloropicales</taxon>
        <taxon>Chloropicaceae</taxon>
        <taxon>Chloropicon</taxon>
    </lineage>
</organism>
<dbReference type="STRING" id="1764295.A0A5B8MNQ0"/>
<dbReference type="GO" id="GO:0015179">
    <property type="term" value="F:L-amino acid transmembrane transporter activity"/>
    <property type="evidence" value="ECO:0007669"/>
    <property type="project" value="TreeGrafter"/>
</dbReference>
<evidence type="ECO:0000313" key="8">
    <source>
        <dbReference type="EMBL" id="QDZ20970.1"/>
    </source>
</evidence>
<keyword evidence="5 6" id="KW-0472">Membrane</keyword>
<feature type="transmembrane region" description="Helical" evidence="6">
    <location>
        <begin position="240"/>
        <end position="262"/>
    </location>
</feature>
<dbReference type="PANTHER" id="PTHR22950:SF461">
    <property type="entry name" value="AMINO ACID TRANSPORTER TRANSMEMBRANE DOMAIN-CONTAINING PROTEIN"/>
    <property type="match status" value="1"/>
</dbReference>
<keyword evidence="3" id="KW-0813">Transport</keyword>
<accession>A0A5B8MNQ0</accession>
<evidence type="ECO:0000256" key="4">
    <source>
        <dbReference type="ARBA" id="ARBA00022989"/>
    </source>
</evidence>
<evidence type="ECO:0000256" key="5">
    <source>
        <dbReference type="ARBA" id="ARBA00023136"/>
    </source>
</evidence>
<evidence type="ECO:0000256" key="2">
    <source>
        <dbReference type="ARBA" id="ARBA00022692"/>
    </source>
</evidence>
<feature type="transmembrane region" description="Helical" evidence="6">
    <location>
        <begin position="399"/>
        <end position="422"/>
    </location>
</feature>
<feature type="transmembrane region" description="Helical" evidence="6">
    <location>
        <begin position="459"/>
        <end position="481"/>
    </location>
</feature>
<feature type="transmembrane region" description="Helical" evidence="6">
    <location>
        <begin position="177"/>
        <end position="199"/>
    </location>
</feature>
<feature type="transmembrane region" description="Helical" evidence="6">
    <location>
        <begin position="205"/>
        <end position="228"/>
    </location>
</feature>
<reference evidence="8 9" key="1">
    <citation type="submission" date="2018-07" db="EMBL/GenBank/DDBJ databases">
        <title>The complete nuclear genome of the prasinophyte Chloropicon primus (CCMP1205).</title>
        <authorList>
            <person name="Pombert J.-F."/>
            <person name="Otis C."/>
            <person name="Turmel M."/>
            <person name="Lemieux C."/>
        </authorList>
    </citation>
    <scope>NUCLEOTIDE SEQUENCE [LARGE SCALE GENOMIC DNA]</scope>
    <source>
        <strain evidence="8 9">CCMP1205</strain>
    </source>
</reference>
<dbReference type="Proteomes" id="UP000316726">
    <property type="component" value="Chromosome 4"/>
</dbReference>
<protein>
    <submittedName>
        <fullName evidence="8">Amino acid transporter</fullName>
    </submittedName>
</protein>
<comment type="subcellular location">
    <subcellularLocation>
        <location evidence="1">Membrane</location>
        <topology evidence="1">Multi-pass membrane protein</topology>
    </subcellularLocation>
</comment>
<feature type="transmembrane region" description="Helical" evidence="6">
    <location>
        <begin position="428"/>
        <end position="447"/>
    </location>
</feature>
<evidence type="ECO:0000256" key="6">
    <source>
        <dbReference type="SAM" id="Phobius"/>
    </source>
</evidence>
<keyword evidence="4 6" id="KW-1133">Transmembrane helix</keyword>
<feature type="transmembrane region" description="Helical" evidence="6">
    <location>
        <begin position="357"/>
        <end position="378"/>
    </location>
</feature>
<dbReference type="InterPro" id="IPR013057">
    <property type="entry name" value="AA_transpt_TM"/>
</dbReference>
<evidence type="ECO:0000313" key="9">
    <source>
        <dbReference type="Proteomes" id="UP000316726"/>
    </source>
</evidence>
<evidence type="ECO:0000256" key="1">
    <source>
        <dbReference type="ARBA" id="ARBA00004141"/>
    </source>
</evidence>
<dbReference type="Pfam" id="PF01490">
    <property type="entry name" value="Aa_trans"/>
    <property type="match status" value="1"/>
</dbReference>
<name>A0A5B8MNQ0_9CHLO</name>
<evidence type="ECO:0000256" key="3">
    <source>
        <dbReference type="ARBA" id="ARBA00022970"/>
    </source>
</evidence>
<keyword evidence="2 6" id="KW-0812">Transmembrane</keyword>
<gene>
    <name evidence="8" type="ORF">A3770_04p34880</name>
</gene>
<feature type="transmembrane region" description="Helical" evidence="6">
    <location>
        <begin position="99"/>
        <end position="121"/>
    </location>
</feature>